<evidence type="ECO:0000313" key="4">
    <source>
        <dbReference type="Proteomes" id="UP001295740"/>
    </source>
</evidence>
<dbReference type="AlphaFoldDB" id="A0AAI8YIF7"/>
<feature type="domain" description="DUF2293" evidence="2">
    <location>
        <begin position="150"/>
        <end position="232"/>
    </location>
</feature>
<feature type="region of interest" description="Disordered" evidence="1">
    <location>
        <begin position="1"/>
        <end position="53"/>
    </location>
</feature>
<dbReference type="Proteomes" id="UP001295740">
    <property type="component" value="Unassembled WGS sequence"/>
</dbReference>
<feature type="compositionally biased region" description="Gly residues" evidence="1">
    <location>
        <begin position="331"/>
        <end position="345"/>
    </location>
</feature>
<sequence length="368" mass="40047">MPVAPDASRGEPATQTTRLEGSTSVLRTDRITRSSARSGSSAPDSTTSASTPLYSTTEPIVYHSTPMPPDYDFVPKGNMCITRHCRLMAQQAHQTVHAVVDEDEKVHLGIRVPKHISTSVRRAAITSRLDRKLAVEKRDTALAKQFEENILKLFPQTPRQAILPGIISRAMKKGAGRVGRTGTIEIEEKATLAVRAHIRHQLTEYDVLLRKGVQRDQARVITGPQVNLIAKSFQGKVKPRLPLAKKKEKSKGSARAKPRGSQTRYQLRRSGLQVANPATEQGAPRAAPQVGHREPPQLPKEQAVGLREELRGASNPQVEQQRRSQVEVSGGRQGGQQAGEQGGSSSGVRAIAGAAQTAKQAARAQNRR</sequence>
<accession>A0AAI8YIF7</accession>
<keyword evidence="4" id="KW-1185">Reference proteome</keyword>
<protein>
    <submittedName>
        <fullName evidence="3">Uu.00g000410.m01.CDS01</fullName>
    </submittedName>
</protein>
<evidence type="ECO:0000259" key="2">
    <source>
        <dbReference type="Pfam" id="PF10056"/>
    </source>
</evidence>
<evidence type="ECO:0000313" key="3">
    <source>
        <dbReference type="EMBL" id="CAJ2505911.1"/>
    </source>
</evidence>
<evidence type="ECO:0000256" key="1">
    <source>
        <dbReference type="SAM" id="MobiDB-lite"/>
    </source>
</evidence>
<feature type="compositionally biased region" description="Basic residues" evidence="1">
    <location>
        <begin position="239"/>
        <end position="258"/>
    </location>
</feature>
<name>A0AAI8YIF7_9PEZI</name>
<dbReference type="InterPro" id="IPR018744">
    <property type="entry name" value="DUF2293"/>
</dbReference>
<proteinExistence type="predicted"/>
<dbReference type="PANTHER" id="PTHR38113">
    <property type="match status" value="1"/>
</dbReference>
<feature type="compositionally biased region" description="Low complexity" evidence="1">
    <location>
        <begin position="346"/>
        <end position="368"/>
    </location>
</feature>
<feature type="compositionally biased region" description="Low complexity" evidence="1">
    <location>
        <begin position="33"/>
        <end position="52"/>
    </location>
</feature>
<feature type="region of interest" description="Disordered" evidence="1">
    <location>
        <begin position="239"/>
        <end position="368"/>
    </location>
</feature>
<feature type="compositionally biased region" description="Polar residues" evidence="1">
    <location>
        <begin position="13"/>
        <end position="26"/>
    </location>
</feature>
<dbReference type="Pfam" id="PF10056">
    <property type="entry name" value="DUF2293"/>
    <property type="match status" value="1"/>
</dbReference>
<dbReference type="PANTHER" id="PTHR38113:SF2">
    <property type="entry name" value="DUF2293 DOMAIN-CONTAINING PROTEIN"/>
    <property type="match status" value="1"/>
</dbReference>
<dbReference type="EMBL" id="CAUWAG010000008">
    <property type="protein sequence ID" value="CAJ2505911.1"/>
    <property type="molecule type" value="Genomic_DNA"/>
</dbReference>
<comment type="caution">
    <text evidence="3">The sequence shown here is derived from an EMBL/GenBank/DDBJ whole genome shotgun (WGS) entry which is preliminary data.</text>
</comment>
<organism evidence="3 4">
    <name type="scientific">Anthostomella pinea</name>
    <dbReference type="NCBI Taxonomy" id="933095"/>
    <lineage>
        <taxon>Eukaryota</taxon>
        <taxon>Fungi</taxon>
        <taxon>Dikarya</taxon>
        <taxon>Ascomycota</taxon>
        <taxon>Pezizomycotina</taxon>
        <taxon>Sordariomycetes</taxon>
        <taxon>Xylariomycetidae</taxon>
        <taxon>Xylariales</taxon>
        <taxon>Xylariaceae</taxon>
        <taxon>Anthostomella</taxon>
    </lineage>
</organism>
<reference evidence="3" key="1">
    <citation type="submission" date="2023-10" db="EMBL/GenBank/DDBJ databases">
        <authorList>
            <person name="Hackl T."/>
        </authorList>
    </citation>
    <scope>NUCLEOTIDE SEQUENCE</scope>
</reference>
<gene>
    <name evidence="3" type="ORF">KHLLAP_LOCUS6379</name>
</gene>